<dbReference type="EMBL" id="GBXM01071223">
    <property type="protein sequence ID" value="JAH37354.1"/>
    <property type="molecule type" value="Transcribed_RNA"/>
</dbReference>
<organism evidence="1">
    <name type="scientific">Anguilla anguilla</name>
    <name type="common">European freshwater eel</name>
    <name type="synonym">Muraena anguilla</name>
    <dbReference type="NCBI Taxonomy" id="7936"/>
    <lineage>
        <taxon>Eukaryota</taxon>
        <taxon>Metazoa</taxon>
        <taxon>Chordata</taxon>
        <taxon>Craniata</taxon>
        <taxon>Vertebrata</taxon>
        <taxon>Euteleostomi</taxon>
        <taxon>Actinopterygii</taxon>
        <taxon>Neopterygii</taxon>
        <taxon>Teleostei</taxon>
        <taxon>Anguilliformes</taxon>
        <taxon>Anguillidae</taxon>
        <taxon>Anguilla</taxon>
    </lineage>
</organism>
<accession>A0A0E9S7G9</accession>
<name>A0A0E9S7G9_ANGAN</name>
<proteinExistence type="predicted"/>
<reference evidence="1" key="2">
    <citation type="journal article" date="2015" name="Fish Shellfish Immunol.">
        <title>Early steps in the European eel (Anguilla anguilla)-Vibrio vulnificus interaction in the gills: Role of the RtxA13 toxin.</title>
        <authorList>
            <person name="Callol A."/>
            <person name="Pajuelo D."/>
            <person name="Ebbesson L."/>
            <person name="Teles M."/>
            <person name="MacKenzie S."/>
            <person name="Amaro C."/>
        </authorList>
    </citation>
    <scope>NUCLEOTIDE SEQUENCE</scope>
</reference>
<reference evidence="1" key="1">
    <citation type="submission" date="2014-11" db="EMBL/GenBank/DDBJ databases">
        <authorList>
            <person name="Amaro Gonzalez C."/>
        </authorList>
    </citation>
    <scope>NUCLEOTIDE SEQUENCE</scope>
</reference>
<protein>
    <submittedName>
        <fullName evidence="1">Uncharacterized protein</fullName>
    </submittedName>
</protein>
<evidence type="ECO:0000313" key="1">
    <source>
        <dbReference type="EMBL" id="JAH37354.1"/>
    </source>
</evidence>
<sequence>MCLYKSNLGMCCVCFIYVKHIGCNFC</sequence>
<dbReference type="AlphaFoldDB" id="A0A0E9S7G9"/>